<protein>
    <submittedName>
        <fullName evidence="1">Uncharacterized protein</fullName>
    </submittedName>
</protein>
<feature type="non-terminal residue" evidence="1">
    <location>
        <position position="1"/>
    </location>
</feature>
<organism evidence="1">
    <name type="scientific">human gut metagenome</name>
    <dbReference type="NCBI Taxonomy" id="408170"/>
    <lineage>
        <taxon>unclassified sequences</taxon>
        <taxon>metagenomes</taxon>
        <taxon>organismal metagenomes</taxon>
    </lineage>
</organism>
<name>K1SLF7_9ZZZZ</name>
<gene>
    <name evidence="1" type="ORF">OBE_08454</name>
</gene>
<evidence type="ECO:0000313" key="1">
    <source>
        <dbReference type="EMBL" id="EKC61472.1"/>
    </source>
</evidence>
<dbReference type="InterPro" id="IPR043743">
    <property type="entry name" value="DUF5688"/>
</dbReference>
<proteinExistence type="predicted"/>
<dbReference type="AlphaFoldDB" id="K1SLF7"/>
<dbReference type="Pfam" id="PF18941">
    <property type="entry name" value="DUF5688"/>
    <property type="match status" value="1"/>
</dbReference>
<accession>K1SLF7</accession>
<reference evidence="1" key="1">
    <citation type="journal article" date="2013" name="Environ. Microbiol.">
        <title>Microbiota from the distal guts of lean and obese adolescents exhibit partial functional redundancy besides clear differences in community structure.</title>
        <authorList>
            <person name="Ferrer M."/>
            <person name="Ruiz A."/>
            <person name="Lanza F."/>
            <person name="Haange S.B."/>
            <person name="Oberbach A."/>
            <person name="Till H."/>
            <person name="Bargiela R."/>
            <person name="Campoy C."/>
            <person name="Segura M.T."/>
            <person name="Richter M."/>
            <person name="von Bergen M."/>
            <person name="Seifert J."/>
            <person name="Suarez A."/>
        </authorList>
    </citation>
    <scope>NUCLEOTIDE SEQUENCE</scope>
</reference>
<dbReference type="EMBL" id="AJWZ01005838">
    <property type="protein sequence ID" value="EKC61472.1"/>
    <property type="molecule type" value="Genomic_DNA"/>
</dbReference>
<sequence>AEPVEKVNVTLDGIILREEGRNISPTIYINDMYKKYQDCGDLEETLMAACDFMERAYEQAPVVDVDSIMRMLTRRLYSSSSIQSRIKHFWNRCRTESSRIFLLCIR</sequence>
<comment type="caution">
    <text evidence="1">The sequence shown here is derived from an EMBL/GenBank/DDBJ whole genome shotgun (WGS) entry which is preliminary data.</text>
</comment>